<evidence type="ECO:0000256" key="8">
    <source>
        <dbReference type="SAM" id="Phobius"/>
    </source>
</evidence>
<dbReference type="PANTHER" id="PTHR30558">
    <property type="entry name" value="EXBD MEMBRANE COMPONENT OF PMF-DRIVEN MACROMOLECULE IMPORT SYSTEM"/>
    <property type="match status" value="1"/>
</dbReference>
<reference evidence="9 10" key="1">
    <citation type="submission" date="2019-02" db="EMBL/GenBank/DDBJ databases">
        <title>Deep-cultivation of Planctomycetes and their phenomic and genomic characterization uncovers novel biology.</title>
        <authorList>
            <person name="Wiegand S."/>
            <person name="Jogler M."/>
            <person name="Boedeker C."/>
            <person name="Pinto D."/>
            <person name="Vollmers J."/>
            <person name="Rivas-Marin E."/>
            <person name="Kohn T."/>
            <person name="Peeters S.H."/>
            <person name="Heuer A."/>
            <person name="Rast P."/>
            <person name="Oberbeckmann S."/>
            <person name="Bunk B."/>
            <person name="Jeske O."/>
            <person name="Meyerdierks A."/>
            <person name="Storesund J.E."/>
            <person name="Kallscheuer N."/>
            <person name="Luecker S."/>
            <person name="Lage O.M."/>
            <person name="Pohl T."/>
            <person name="Merkel B.J."/>
            <person name="Hornburger P."/>
            <person name="Mueller R.-W."/>
            <person name="Bruemmer F."/>
            <person name="Labrenz M."/>
            <person name="Spormann A.M."/>
            <person name="Op den Camp H."/>
            <person name="Overmann J."/>
            <person name="Amann R."/>
            <person name="Jetten M.S.M."/>
            <person name="Mascher T."/>
            <person name="Medema M.H."/>
            <person name="Devos D.P."/>
            <person name="Kaster A.-K."/>
            <person name="Ovreas L."/>
            <person name="Rohde M."/>
            <person name="Galperin M.Y."/>
            <person name="Jogler C."/>
        </authorList>
    </citation>
    <scope>NUCLEOTIDE SEQUENCE [LARGE SCALE GENOMIC DNA]</scope>
    <source>
        <strain evidence="9 10">Pla133</strain>
    </source>
</reference>
<keyword evidence="3" id="KW-1003">Cell membrane</keyword>
<dbReference type="KEGG" id="pbap:Pla133_10540"/>
<evidence type="ECO:0000256" key="3">
    <source>
        <dbReference type="ARBA" id="ARBA00022475"/>
    </source>
</evidence>
<dbReference type="PANTHER" id="PTHR30558:SF3">
    <property type="entry name" value="BIOPOLYMER TRANSPORT PROTEIN EXBD-RELATED"/>
    <property type="match status" value="1"/>
</dbReference>
<keyword evidence="5 8" id="KW-1133">Transmembrane helix</keyword>
<feature type="transmembrane region" description="Helical" evidence="8">
    <location>
        <begin position="16"/>
        <end position="37"/>
    </location>
</feature>
<evidence type="ECO:0000313" key="10">
    <source>
        <dbReference type="Proteomes" id="UP000316921"/>
    </source>
</evidence>
<evidence type="ECO:0000313" key="9">
    <source>
        <dbReference type="EMBL" id="QDU65988.1"/>
    </source>
</evidence>
<name>A0A518BG78_9BACT</name>
<dbReference type="Gene3D" id="3.30.420.270">
    <property type="match status" value="1"/>
</dbReference>
<evidence type="ECO:0000256" key="1">
    <source>
        <dbReference type="ARBA" id="ARBA00004162"/>
    </source>
</evidence>
<comment type="subcellular location">
    <subcellularLocation>
        <location evidence="1">Cell membrane</location>
        <topology evidence="1">Single-pass membrane protein</topology>
    </subcellularLocation>
    <subcellularLocation>
        <location evidence="7">Cell membrane</location>
        <topology evidence="7">Single-pass type II membrane protein</topology>
    </subcellularLocation>
</comment>
<comment type="similarity">
    <text evidence="2 7">Belongs to the ExbD/TolR family.</text>
</comment>
<evidence type="ECO:0000256" key="2">
    <source>
        <dbReference type="ARBA" id="ARBA00005811"/>
    </source>
</evidence>
<proteinExistence type="inferred from homology"/>
<keyword evidence="7" id="KW-0653">Protein transport</keyword>
<keyword evidence="6 8" id="KW-0472">Membrane</keyword>
<dbReference type="GO" id="GO:0005886">
    <property type="term" value="C:plasma membrane"/>
    <property type="evidence" value="ECO:0007669"/>
    <property type="project" value="UniProtKB-SubCell"/>
</dbReference>
<dbReference type="InterPro" id="IPR003400">
    <property type="entry name" value="ExbD"/>
</dbReference>
<keyword evidence="10" id="KW-1185">Reference proteome</keyword>
<dbReference type="GO" id="GO:0015031">
    <property type="term" value="P:protein transport"/>
    <property type="evidence" value="ECO:0007669"/>
    <property type="project" value="UniProtKB-KW"/>
</dbReference>
<evidence type="ECO:0000256" key="6">
    <source>
        <dbReference type="ARBA" id="ARBA00023136"/>
    </source>
</evidence>
<protein>
    <submittedName>
        <fullName evidence="9">Biopolymer transport protein ExbD</fullName>
    </submittedName>
</protein>
<evidence type="ECO:0000256" key="7">
    <source>
        <dbReference type="RuleBase" id="RU003879"/>
    </source>
</evidence>
<keyword evidence="4 7" id="KW-0812">Transmembrane</keyword>
<dbReference type="AlphaFoldDB" id="A0A518BG78"/>
<sequence>MQIDDGRGEEELQLNLAPMIDVVFLLLIFFMVATTFVEPEKQIDLELPQAESGSEPEELPDELLIQVLRDGQILLGTVEHTRESLRAELERTARARPSTPVTVRGDEAVDYGRVVGVLDLCHLVGLTDTSLIVRESAD</sequence>
<evidence type="ECO:0000256" key="5">
    <source>
        <dbReference type="ARBA" id="ARBA00022989"/>
    </source>
</evidence>
<accession>A0A518BG78</accession>
<dbReference type="Proteomes" id="UP000316921">
    <property type="component" value="Chromosome"/>
</dbReference>
<organism evidence="9 10">
    <name type="scientific">Engelhardtia mirabilis</name>
    <dbReference type="NCBI Taxonomy" id="2528011"/>
    <lineage>
        <taxon>Bacteria</taxon>
        <taxon>Pseudomonadati</taxon>
        <taxon>Planctomycetota</taxon>
        <taxon>Planctomycetia</taxon>
        <taxon>Planctomycetia incertae sedis</taxon>
        <taxon>Engelhardtia</taxon>
    </lineage>
</organism>
<keyword evidence="7" id="KW-0813">Transport</keyword>
<gene>
    <name evidence="9" type="primary">exbD</name>
    <name evidence="9" type="ORF">Pla133_10540</name>
</gene>
<dbReference type="RefSeq" id="WP_145063129.1">
    <property type="nucleotide sequence ID" value="NZ_CP036287.1"/>
</dbReference>
<dbReference type="Pfam" id="PF02472">
    <property type="entry name" value="ExbD"/>
    <property type="match status" value="1"/>
</dbReference>
<dbReference type="GO" id="GO:0022857">
    <property type="term" value="F:transmembrane transporter activity"/>
    <property type="evidence" value="ECO:0007669"/>
    <property type="project" value="InterPro"/>
</dbReference>
<evidence type="ECO:0000256" key="4">
    <source>
        <dbReference type="ARBA" id="ARBA00022692"/>
    </source>
</evidence>
<dbReference type="EMBL" id="CP036287">
    <property type="protein sequence ID" value="QDU65988.1"/>
    <property type="molecule type" value="Genomic_DNA"/>
</dbReference>